<dbReference type="Proteomes" id="UP000195521">
    <property type="component" value="Unassembled WGS sequence"/>
</dbReference>
<protein>
    <submittedName>
        <fullName evidence="1">Variable surface protein</fullName>
    </submittedName>
</protein>
<comment type="caution">
    <text evidence="1">The sequence shown here is derived from an EMBL/GenBank/DDBJ whole genome shotgun (WGS) entry which is preliminary data.</text>
</comment>
<name>A0A1Y1JNC6_PLAGO</name>
<feature type="non-terminal residue" evidence="1">
    <location>
        <position position="260"/>
    </location>
</feature>
<evidence type="ECO:0000313" key="2">
    <source>
        <dbReference type="Proteomes" id="UP000195521"/>
    </source>
</evidence>
<dbReference type="EMBL" id="BDQF01000055">
    <property type="protein sequence ID" value="GAW83989.1"/>
    <property type="molecule type" value="Genomic_DNA"/>
</dbReference>
<gene>
    <name evidence="1" type="ORF">PGO_000480</name>
</gene>
<evidence type="ECO:0000313" key="1">
    <source>
        <dbReference type="EMBL" id="GAW83989.1"/>
    </source>
</evidence>
<reference evidence="2" key="1">
    <citation type="submission" date="2017-04" db="EMBL/GenBank/DDBJ databases">
        <title>Plasmodium gonderi genome.</title>
        <authorList>
            <person name="Arisue N."/>
            <person name="Honma H."/>
            <person name="Kawai S."/>
            <person name="Tougan T."/>
            <person name="Tanabe K."/>
            <person name="Horii T."/>
        </authorList>
    </citation>
    <scope>NUCLEOTIDE SEQUENCE [LARGE SCALE GENOMIC DNA]</scope>
    <source>
        <strain evidence="2">ATCC 30045</strain>
    </source>
</reference>
<dbReference type="RefSeq" id="XP_028546578.1">
    <property type="nucleotide sequence ID" value="XM_028690777.1"/>
</dbReference>
<sequence length="260" mass="30632">MNYCTNVYIMVTSETKTHTFDFSNIFPQCTKDFRWINFTPNDHVAHKLTNLCSDFNLNHRNSENSAEFSQRCQLVTYYLEHIRKNKEKINVEPCCKYFFYKLKGLFNAYRSYCGSTKLCYEKMQRLSSDMEFKDVISPLFSLCDSNISDAVEEIFPIFEKIDYTYDNLSLLLSDKRNPSDSKFKNFKSGVNDLERIHHKYNDSFKELLILFNKYYLDYVNGLNPDDRSLYAFLSYRRKAGDMTGVLRVIGKKPQTHAITG</sequence>
<organism evidence="1 2">
    <name type="scientific">Plasmodium gonderi</name>
    <dbReference type="NCBI Taxonomy" id="77519"/>
    <lineage>
        <taxon>Eukaryota</taxon>
        <taxon>Sar</taxon>
        <taxon>Alveolata</taxon>
        <taxon>Apicomplexa</taxon>
        <taxon>Aconoidasida</taxon>
        <taxon>Haemosporida</taxon>
        <taxon>Plasmodiidae</taxon>
        <taxon>Plasmodium</taxon>
        <taxon>Plasmodium (Plasmodium)</taxon>
    </lineage>
</organism>
<accession>A0A1Y1JNC6</accession>
<proteinExistence type="predicted"/>
<dbReference type="AlphaFoldDB" id="A0A1Y1JNC6"/>
<dbReference type="GeneID" id="39744797"/>
<keyword evidence="2" id="KW-1185">Reference proteome</keyword>